<evidence type="ECO:0000313" key="3">
    <source>
        <dbReference type="EMBL" id="KAF2660994.1"/>
    </source>
</evidence>
<name>A0A6A6TQV3_9PLEO</name>
<gene>
    <name evidence="3" type="ORF">K491DRAFT_711247</name>
</gene>
<evidence type="ECO:0000256" key="2">
    <source>
        <dbReference type="SAM" id="MobiDB-lite"/>
    </source>
</evidence>
<accession>A0A6A6TQV3</accession>
<feature type="region of interest" description="Disordered" evidence="2">
    <location>
        <begin position="1"/>
        <end position="70"/>
    </location>
</feature>
<dbReference type="Proteomes" id="UP000799324">
    <property type="component" value="Unassembled WGS sequence"/>
</dbReference>
<evidence type="ECO:0000313" key="4">
    <source>
        <dbReference type="Proteomes" id="UP000799324"/>
    </source>
</evidence>
<feature type="compositionally biased region" description="Low complexity" evidence="2">
    <location>
        <begin position="45"/>
        <end position="68"/>
    </location>
</feature>
<feature type="region of interest" description="Disordered" evidence="2">
    <location>
        <begin position="171"/>
        <end position="225"/>
    </location>
</feature>
<evidence type="ECO:0000256" key="1">
    <source>
        <dbReference type="SAM" id="Coils"/>
    </source>
</evidence>
<sequence>MPHTTSLSSAVDFIPPGALNPLGRPDNVLSCDQPRPPEKSAQRRTTSQVPQDSSSSPYVPSAAPSTPTGTQYIRSEIHAETGAHVDLVSEYEKENKMKQRAELKLKIDRPKLQQLEKECKDLEKMLNAKKLLREEAREGIVQTEVKMKEVEVRMKTLTSQMTIEQGIALGKRLASHERTGKKRKHPWSSEAGPSSGGGQRQKLVATGRVPHSGEAALTGDSLRDA</sequence>
<keyword evidence="1" id="KW-0175">Coiled coil</keyword>
<keyword evidence="4" id="KW-1185">Reference proteome</keyword>
<proteinExistence type="predicted"/>
<feature type="coiled-coil region" evidence="1">
    <location>
        <begin position="112"/>
        <end position="160"/>
    </location>
</feature>
<dbReference type="AlphaFoldDB" id="A0A6A6TQV3"/>
<reference evidence="3" key="1">
    <citation type="journal article" date="2020" name="Stud. Mycol.">
        <title>101 Dothideomycetes genomes: a test case for predicting lifestyles and emergence of pathogens.</title>
        <authorList>
            <person name="Haridas S."/>
            <person name="Albert R."/>
            <person name="Binder M."/>
            <person name="Bloem J."/>
            <person name="Labutti K."/>
            <person name="Salamov A."/>
            <person name="Andreopoulos B."/>
            <person name="Baker S."/>
            <person name="Barry K."/>
            <person name="Bills G."/>
            <person name="Bluhm B."/>
            <person name="Cannon C."/>
            <person name="Castanera R."/>
            <person name="Culley D."/>
            <person name="Daum C."/>
            <person name="Ezra D."/>
            <person name="Gonzalez J."/>
            <person name="Henrissat B."/>
            <person name="Kuo A."/>
            <person name="Liang C."/>
            <person name="Lipzen A."/>
            <person name="Lutzoni F."/>
            <person name="Magnuson J."/>
            <person name="Mondo S."/>
            <person name="Nolan M."/>
            <person name="Ohm R."/>
            <person name="Pangilinan J."/>
            <person name="Park H.-J."/>
            <person name="Ramirez L."/>
            <person name="Alfaro M."/>
            <person name="Sun H."/>
            <person name="Tritt A."/>
            <person name="Yoshinaga Y."/>
            <person name="Zwiers L.-H."/>
            <person name="Turgeon B."/>
            <person name="Goodwin S."/>
            <person name="Spatafora J."/>
            <person name="Crous P."/>
            <person name="Grigoriev I."/>
        </authorList>
    </citation>
    <scope>NUCLEOTIDE SEQUENCE</scope>
    <source>
        <strain evidence="3">CBS 122681</strain>
    </source>
</reference>
<organism evidence="3 4">
    <name type="scientific">Lophiostoma macrostomum CBS 122681</name>
    <dbReference type="NCBI Taxonomy" id="1314788"/>
    <lineage>
        <taxon>Eukaryota</taxon>
        <taxon>Fungi</taxon>
        <taxon>Dikarya</taxon>
        <taxon>Ascomycota</taxon>
        <taxon>Pezizomycotina</taxon>
        <taxon>Dothideomycetes</taxon>
        <taxon>Pleosporomycetidae</taxon>
        <taxon>Pleosporales</taxon>
        <taxon>Lophiostomataceae</taxon>
        <taxon>Lophiostoma</taxon>
    </lineage>
</organism>
<protein>
    <submittedName>
        <fullName evidence="3">Uncharacterized protein</fullName>
    </submittedName>
</protein>
<dbReference type="EMBL" id="MU004296">
    <property type="protein sequence ID" value="KAF2660994.1"/>
    <property type="molecule type" value="Genomic_DNA"/>
</dbReference>